<dbReference type="KEGG" id="bse:Bsel_1320"/>
<evidence type="ECO:0000313" key="1">
    <source>
        <dbReference type="EMBL" id="ADH98832.1"/>
    </source>
</evidence>
<dbReference type="EMBL" id="CP001791">
    <property type="protein sequence ID" value="ADH98832.1"/>
    <property type="molecule type" value="Genomic_DNA"/>
</dbReference>
<reference evidence="1" key="1">
    <citation type="submission" date="2009-10" db="EMBL/GenBank/DDBJ databases">
        <title>Complete sequence of Bacillus selenitireducens MLS10.</title>
        <authorList>
            <consortium name="US DOE Joint Genome Institute"/>
            <person name="Lucas S."/>
            <person name="Copeland A."/>
            <person name="Lapidus A."/>
            <person name="Glavina del Rio T."/>
            <person name="Dalin E."/>
            <person name="Tice H."/>
            <person name="Bruce D."/>
            <person name="Goodwin L."/>
            <person name="Pitluck S."/>
            <person name="Sims D."/>
            <person name="Brettin T."/>
            <person name="Detter J.C."/>
            <person name="Han C."/>
            <person name="Larimer F."/>
            <person name="Land M."/>
            <person name="Hauser L."/>
            <person name="Kyrpides N."/>
            <person name="Ovchinnikova G."/>
            <person name="Stolz J."/>
        </authorList>
    </citation>
    <scope>NUCLEOTIDE SEQUENCE [LARGE SCALE GENOMIC DNA]</scope>
    <source>
        <strain evidence="1">MLS10</strain>
    </source>
</reference>
<accession>D6XSP6</accession>
<proteinExistence type="predicted"/>
<dbReference type="eggNOG" id="ENOG502Z7VC">
    <property type="taxonomic scope" value="Bacteria"/>
</dbReference>
<dbReference type="AlphaFoldDB" id="D6XSP6"/>
<evidence type="ECO:0008006" key="3">
    <source>
        <dbReference type="Google" id="ProtNLM"/>
    </source>
</evidence>
<dbReference type="OrthoDB" id="219241at2"/>
<protein>
    <recommendedName>
        <fullName evidence="3">Cellobiose phosphorylase</fullName>
    </recommendedName>
</protein>
<dbReference type="STRING" id="439292.Bsel_1320"/>
<name>D6XSP6_BACIE</name>
<keyword evidence="2" id="KW-1185">Reference proteome</keyword>
<dbReference type="Proteomes" id="UP000000271">
    <property type="component" value="Chromosome"/>
</dbReference>
<dbReference type="HOGENOM" id="CLU_276188_0_0_9"/>
<gene>
    <name evidence="1" type="ordered locus">Bsel_1320</name>
</gene>
<sequence>MTNTQSLYLGGSFLRPKTKSVSLTTATRNEETFFKIEHYDEMNPFFMTVVSDADLWMFISSTGGLTCGRKNAESSLFPYYTDDKIHDSIETTGPKTVLIVDKGERQYLWEPFTRHNSSVYQITRQLYKNVTGNKIMFEEINHDLEVSYSYTWMNSNRFGFVKESDLNNLSADEVSIRVLDGIRNVLPYGVNTMLQDTRSTLVDGYKRSELMEDAGLGIFTLSSILTDKAEPSESLKATTVWSKGLNTPQYLLSEEQIGSFSQNGTVTSEYDQKGKRGAFFVTDTVQLNGKGSATWTIVAELNQSAADIEALMQDLKKKPDLLGDVYEDVSRGSHHLNRLVYQADGFQRTADEKVSYRHFSNTLYNIMRGGIYANGYEIDRDDFMSFTESWNRDMYDKHLSFMKQLPETIHYNELLALVAKLDCKDFERLAFEYLPLTFSRRHGDPSRPWNKFNIEITKEDGTKALKFEGNWRDIFQNWEALSMSYPAYAESIIAKFVNASTPDGYNPYRITKDGIDWETIDPDDPWSNIGYWGDHQIIYLLRLMELSKSYNPAKLQGLLQKDVFVYANVPYRIKGFSDLVQDPRDTITYDDELEKTIDQRTASIGSDGKLVFVGDGIYKVNLLEKLLVPLLSKLSNYVPEGGIWMNTQRPEWNDANNALVGNGLSMVTLYHLHRFLDFMKDLISGLEEEQVEVSVEVLEMFERTKAVFEQYEGLLGQPMSDSDRFTIVKALGEIGETHRNAMYQQGFTGEKKPLSVSSLSAFIDVSMKHTKDSTVKNKRQDGLYHSYNLIRFRDEACSISYLYEMLEGQVAVLSSHALSSTESLDVLKALRNSAIYREDQHSYMLYPNRDLPAFLQKNIIPDEQVQASTVLQEELKKNSSRFIEKDVHGNYHFNGRFRNGEEIEEALAATGEYEEKDISAVKELFSELFNHHAFTGRSGTFFKYEGLGSIYWHMVSKLVLAVQETFEEARKANGMNDETKALQEAYEDIKAGIGLDKTPEEYGAFPTEAYSHTPFFAGVQQPGMTGQVKEDFISRLGELGIVVKEGSVQFNPVLLKASELFTNEETWSLPRHNGTGDTETLELGPDTLGFTFCSVPVIYDAKGDQKIVIHWQDGSKEELNDTDTLDQQTSQRLFSRDGSIDSITVSIRKEQLQ</sequence>
<organism evidence="1 2">
    <name type="scientific">Bacillus selenitireducens (strain ATCC 700615 / DSM 15326 / MLS10)</name>
    <dbReference type="NCBI Taxonomy" id="439292"/>
    <lineage>
        <taxon>Bacteria</taxon>
        <taxon>Bacillati</taxon>
        <taxon>Bacillota</taxon>
        <taxon>Bacilli</taxon>
        <taxon>Bacillales</taxon>
        <taxon>Bacillaceae</taxon>
        <taxon>Salisediminibacterium</taxon>
    </lineage>
</organism>
<dbReference type="RefSeq" id="WP_013172256.1">
    <property type="nucleotide sequence ID" value="NC_014219.1"/>
</dbReference>
<evidence type="ECO:0000313" key="2">
    <source>
        <dbReference type="Proteomes" id="UP000000271"/>
    </source>
</evidence>